<feature type="domain" description="Phospholipase/carboxylesterase/thioesterase" evidence="3">
    <location>
        <begin position="92"/>
        <end position="236"/>
    </location>
</feature>
<dbReference type="Proteomes" id="UP000604046">
    <property type="component" value="Unassembled WGS sequence"/>
</dbReference>
<accession>A0A812IA52</accession>
<dbReference type="Pfam" id="PF02230">
    <property type="entry name" value="Abhydrolase_2"/>
    <property type="match status" value="1"/>
</dbReference>
<evidence type="ECO:0000256" key="1">
    <source>
        <dbReference type="ARBA" id="ARBA00006499"/>
    </source>
</evidence>
<dbReference type="EMBL" id="CAJNDS010000225">
    <property type="protein sequence ID" value="CAE7030649.1"/>
    <property type="molecule type" value="Genomic_DNA"/>
</dbReference>
<comment type="caution">
    <text evidence="4">The sequence shown here is derived from an EMBL/GenBank/DDBJ whole genome shotgun (WGS) entry which is preliminary data.</text>
</comment>
<dbReference type="Gene3D" id="3.40.50.1820">
    <property type="entry name" value="alpha/beta hydrolase"/>
    <property type="match status" value="1"/>
</dbReference>
<proteinExistence type="inferred from homology"/>
<dbReference type="PANTHER" id="PTHR10655:SF17">
    <property type="entry name" value="LYSOPHOSPHOLIPASE-LIKE PROTEIN 1"/>
    <property type="match status" value="1"/>
</dbReference>
<keyword evidence="2" id="KW-0378">Hydrolase</keyword>
<dbReference type="PANTHER" id="PTHR10655">
    <property type="entry name" value="LYSOPHOSPHOLIPASE-RELATED"/>
    <property type="match status" value="1"/>
</dbReference>
<name>A0A812IA52_9DINO</name>
<reference evidence="4" key="1">
    <citation type="submission" date="2021-02" db="EMBL/GenBank/DDBJ databases">
        <authorList>
            <person name="Dougan E. K."/>
            <person name="Rhodes N."/>
            <person name="Thang M."/>
            <person name="Chan C."/>
        </authorList>
    </citation>
    <scope>NUCLEOTIDE SEQUENCE</scope>
</reference>
<comment type="similarity">
    <text evidence="1">Belongs to the AB hydrolase superfamily. AB hydrolase 2 family.</text>
</comment>
<keyword evidence="5" id="KW-1185">Reference proteome</keyword>
<dbReference type="GO" id="GO:0005737">
    <property type="term" value="C:cytoplasm"/>
    <property type="evidence" value="ECO:0007669"/>
    <property type="project" value="TreeGrafter"/>
</dbReference>
<dbReference type="GO" id="GO:0008474">
    <property type="term" value="F:palmitoyl-(protein) hydrolase activity"/>
    <property type="evidence" value="ECO:0007669"/>
    <property type="project" value="TreeGrafter"/>
</dbReference>
<protein>
    <recommendedName>
        <fullName evidence="3">Phospholipase/carboxylesterase/thioesterase domain-containing protein</fullName>
    </recommendedName>
</protein>
<evidence type="ECO:0000256" key="2">
    <source>
        <dbReference type="ARBA" id="ARBA00022801"/>
    </source>
</evidence>
<evidence type="ECO:0000313" key="5">
    <source>
        <dbReference type="Proteomes" id="UP000604046"/>
    </source>
</evidence>
<dbReference type="InterPro" id="IPR003140">
    <property type="entry name" value="PLipase/COase/thioEstase"/>
</dbReference>
<dbReference type="OrthoDB" id="412696at2759"/>
<dbReference type="SUPFAM" id="SSF53474">
    <property type="entry name" value="alpha/beta-Hydrolases"/>
    <property type="match status" value="1"/>
</dbReference>
<dbReference type="InterPro" id="IPR029058">
    <property type="entry name" value="AB_hydrolase_fold"/>
</dbReference>
<evidence type="ECO:0000259" key="3">
    <source>
        <dbReference type="Pfam" id="PF02230"/>
    </source>
</evidence>
<dbReference type="AlphaFoldDB" id="A0A812IA52"/>
<gene>
    <name evidence="4" type="ORF">SNAT2548_LOCUS3692</name>
</gene>
<dbReference type="GO" id="GO:0052689">
    <property type="term" value="F:carboxylic ester hydrolase activity"/>
    <property type="evidence" value="ECO:0007669"/>
    <property type="project" value="TreeGrafter"/>
</dbReference>
<dbReference type="InterPro" id="IPR050565">
    <property type="entry name" value="LYPA1-2/EST-like"/>
</dbReference>
<evidence type="ECO:0000313" key="4">
    <source>
        <dbReference type="EMBL" id="CAE7030649.1"/>
    </source>
</evidence>
<sequence length="353" mass="38172">MSWVIPGVPGLCQRPIGTGLPRPSRGPCCSNRKRPSGEQAVLPLAVAGIAWQSIGWKGGLRVANLGRRSGGSLRRKAVPVELDGHIVSPVAGSPHRYTLIYLHGLGGSGGSYVSADSELELPWRLGDSYAPGLRAVLPSAPHLMQPWGEELASWYVYKALTSNEVADPDSLRFVRQALDEVVLSEIGRLDGDGRRVFLGGISQGCNMALDAYLRLASTLHIGGFVGSVGFLPSDQQGFPGSDEALRTLLEDSRQVLQPVWLQTAPEDTEEVPFDLVQSSLQRALSRPDGWPGLQLKEVEGVGHDIGQFEAIILNEFLRLHASDTYFEVEGLEWDEFDAQIELDVGPPIPGINA</sequence>
<organism evidence="4 5">
    <name type="scientific">Symbiodinium natans</name>
    <dbReference type="NCBI Taxonomy" id="878477"/>
    <lineage>
        <taxon>Eukaryota</taxon>
        <taxon>Sar</taxon>
        <taxon>Alveolata</taxon>
        <taxon>Dinophyceae</taxon>
        <taxon>Suessiales</taxon>
        <taxon>Symbiodiniaceae</taxon>
        <taxon>Symbiodinium</taxon>
    </lineage>
</organism>